<dbReference type="InterPro" id="IPR032585">
    <property type="entry name" value="DUF4912"/>
</dbReference>
<name>A0ABY4WSM5_9BACL</name>
<dbReference type="Pfam" id="PF16258">
    <property type="entry name" value="DUF4912"/>
    <property type="match status" value="1"/>
</dbReference>
<sequence>MLESSNLHRSFHSQINISAKESPCSFVTGKITTTVISSDAFIVNWRISEARLRMVASYLPADADPIRSGLRIYDATDYFAQGTEPLPCLDVTLTVEEQEVVVESLCPGRTYLVDFGLFHGRQFCPILRSDFLVLPRDGKRTGAEERVSSRRASRCRNSLPYQEHPVLLA</sequence>
<proteinExistence type="predicted"/>
<dbReference type="EMBL" id="CP098755">
    <property type="protein sequence ID" value="USG67601.1"/>
    <property type="molecule type" value="Genomic_DNA"/>
</dbReference>
<dbReference type="Proteomes" id="UP001056500">
    <property type="component" value="Chromosome"/>
</dbReference>
<gene>
    <name evidence="1" type="ORF">NDK47_10120</name>
</gene>
<evidence type="ECO:0000313" key="2">
    <source>
        <dbReference type="Proteomes" id="UP001056500"/>
    </source>
</evidence>
<evidence type="ECO:0000313" key="1">
    <source>
        <dbReference type="EMBL" id="USG67601.1"/>
    </source>
</evidence>
<keyword evidence="2" id="KW-1185">Reference proteome</keyword>
<organism evidence="1 2">
    <name type="scientific">Brevibacillus ruminantium</name>
    <dbReference type="NCBI Taxonomy" id="2950604"/>
    <lineage>
        <taxon>Bacteria</taxon>
        <taxon>Bacillati</taxon>
        <taxon>Bacillota</taxon>
        <taxon>Bacilli</taxon>
        <taxon>Bacillales</taxon>
        <taxon>Paenibacillaceae</taxon>
        <taxon>Brevibacillus</taxon>
    </lineage>
</organism>
<reference evidence="1" key="1">
    <citation type="submission" date="2022-06" db="EMBL/GenBank/DDBJ databases">
        <title>Genome sequencing of Brevibacillus sp. BB3-R1.</title>
        <authorList>
            <person name="Heo J."/>
            <person name="Lee D."/>
            <person name="Won M."/>
            <person name="Han B.-H."/>
            <person name="Hong S.-B."/>
            <person name="Kwon S.-W."/>
        </authorList>
    </citation>
    <scope>NUCLEOTIDE SEQUENCE</scope>
    <source>
        <strain evidence="1">BB3-R1</strain>
    </source>
</reference>
<protein>
    <submittedName>
        <fullName evidence="1">DUF4912 domain-containing protein</fullName>
    </submittedName>
</protein>
<accession>A0ABY4WSM5</accession>
<dbReference type="RefSeq" id="WP_251874700.1">
    <property type="nucleotide sequence ID" value="NZ_CP098755.1"/>
</dbReference>